<evidence type="ECO:0000313" key="4">
    <source>
        <dbReference type="Proteomes" id="UP000243975"/>
    </source>
</evidence>
<organism evidence="3 4">
    <name type="scientific">Cynara cardunculus var. scolymus</name>
    <name type="common">Globe artichoke</name>
    <name type="synonym">Cynara scolymus</name>
    <dbReference type="NCBI Taxonomy" id="59895"/>
    <lineage>
        <taxon>Eukaryota</taxon>
        <taxon>Viridiplantae</taxon>
        <taxon>Streptophyta</taxon>
        <taxon>Embryophyta</taxon>
        <taxon>Tracheophyta</taxon>
        <taxon>Spermatophyta</taxon>
        <taxon>Magnoliopsida</taxon>
        <taxon>eudicotyledons</taxon>
        <taxon>Gunneridae</taxon>
        <taxon>Pentapetalae</taxon>
        <taxon>asterids</taxon>
        <taxon>campanulids</taxon>
        <taxon>Asterales</taxon>
        <taxon>Asteraceae</taxon>
        <taxon>Carduoideae</taxon>
        <taxon>Cardueae</taxon>
        <taxon>Carduinae</taxon>
        <taxon>Cynara</taxon>
    </lineage>
</organism>
<comment type="caution">
    <text evidence="3">The sequence shown here is derived from an EMBL/GenBank/DDBJ whole genome shotgun (WGS) entry which is preliminary data.</text>
</comment>
<evidence type="ECO:0008006" key="5">
    <source>
        <dbReference type="Google" id="ProtNLM"/>
    </source>
</evidence>
<keyword evidence="1 2" id="KW-0175">Coiled coil</keyword>
<reference evidence="3 4" key="1">
    <citation type="journal article" date="2016" name="Sci. Rep.">
        <title>The genome sequence of the outbreeding globe artichoke constructed de novo incorporating a phase-aware low-pass sequencing strategy of F1 progeny.</title>
        <authorList>
            <person name="Scaglione D."/>
            <person name="Reyes-Chin-Wo S."/>
            <person name="Acquadro A."/>
            <person name="Froenicke L."/>
            <person name="Portis E."/>
            <person name="Beitel C."/>
            <person name="Tirone M."/>
            <person name="Mauro R."/>
            <person name="Lo Monaco A."/>
            <person name="Mauromicale G."/>
            <person name="Faccioli P."/>
            <person name="Cattivelli L."/>
            <person name="Rieseberg L."/>
            <person name="Michelmore R."/>
            <person name="Lanteri S."/>
        </authorList>
    </citation>
    <scope>NUCLEOTIDE SEQUENCE [LARGE SCALE GENOMIC DNA]</scope>
    <source>
        <strain evidence="3">2C</strain>
    </source>
</reference>
<name>A0A103XDP3_CYNCS</name>
<gene>
    <name evidence="3" type="ORF">Ccrd_025400</name>
</gene>
<dbReference type="AlphaFoldDB" id="A0A103XDP3"/>
<keyword evidence="4" id="KW-1185">Reference proteome</keyword>
<dbReference type="Proteomes" id="UP000243975">
    <property type="component" value="Unassembled WGS sequence"/>
</dbReference>
<evidence type="ECO:0000256" key="2">
    <source>
        <dbReference type="SAM" id="Coils"/>
    </source>
</evidence>
<evidence type="ECO:0000256" key="1">
    <source>
        <dbReference type="ARBA" id="ARBA00023054"/>
    </source>
</evidence>
<dbReference type="PANTHER" id="PTHR47599:SF3">
    <property type="entry name" value="CELL-TO-CELL MOVEMENT PROTEIN"/>
    <property type="match status" value="1"/>
</dbReference>
<dbReference type="Gramene" id="KVH88819">
    <property type="protein sequence ID" value="KVH88819"/>
    <property type="gene ID" value="Ccrd_025400"/>
</dbReference>
<accession>A0A103XDP3</accession>
<evidence type="ECO:0000313" key="3">
    <source>
        <dbReference type="EMBL" id="KVH88819.1"/>
    </source>
</evidence>
<dbReference type="InterPro" id="IPR028919">
    <property type="entry name" value="Viral_movement"/>
</dbReference>
<dbReference type="EMBL" id="LEKV01005333">
    <property type="protein sequence ID" value="KVH88819.1"/>
    <property type="molecule type" value="Genomic_DNA"/>
</dbReference>
<dbReference type="PANTHER" id="PTHR47599">
    <property type="entry name" value="CELL-TO-CELL MOVEMENT PROTEIN"/>
    <property type="match status" value="1"/>
</dbReference>
<protein>
    <recommendedName>
        <fullName evidence="5">Movement protein</fullName>
    </recommendedName>
</protein>
<dbReference type="Pfam" id="PF01107">
    <property type="entry name" value="MP"/>
    <property type="match status" value="1"/>
</dbReference>
<sequence>MFKDKGKLIEETQSDSSACDEENVFKNDENLVVSENEAGFSADLMVHQDMLDKINKINLNLDKTKVFKIQSSLSKAVQKAFRRKNEIFYCISTKEISIDIADVSGQVYLPLITRSEIRQKLEKIPIDIRKKITFAHIGAIKILIKAQFRNGIDSPIKMALVDNRINNRKDSLLGAAQGNLAYGKFMFTVYPKFGVDLKTKNLNQILSFVHKFDRSDLMDKGDMAFSITYLVGYALTNSHHSIDYRNSSTIEIDDLFQEIGSVQENHFCEIKNENTDWMINISKEKNQFGDSSTIKIKENQDLVDKPRSSTTREMVRNISQRIDSMTTILKDLTELKERLVELSTQMDKLTTQVEELIKMSNLCVSEIEMASAKTITEISSGISKIESCSCNKKS</sequence>
<dbReference type="InterPro" id="IPR051596">
    <property type="entry name" value="Caulimoviridae_Movement"/>
</dbReference>
<feature type="coiled-coil region" evidence="2">
    <location>
        <begin position="325"/>
        <end position="359"/>
    </location>
</feature>
<feature type="non-terminal residue" evidence="3">
    <location>
        <position position="1"/>
    </location>
</feature>
<proteinExistence type="predicted"/>